<evidence type="ECO:0000256" key="10">
    <source>
        <dbReference type="ARBA" id="ARBA00022840"/>
    </source>
</evidence>
<feature type="transmembrane region" description="Helical" evidence="21">
    <location>
        <begin position="785"/>
        <end position="811"/>
    </location>
</feature>
<evidence type="ECO:0000256" key="2">
    <source>
        <dbReference type="ARBA" id="ARBA00001946"/>
    </source>
</evidence>
<dbReference type="PROSITE" id="PS50125">
    <property type="entry name" value="GUANYLATE_CYCLASE_2"/>
    <property type="match status" value="1"/>
</dbReference>
<dbReference type="OrthoDB" id="260718at2759"/>
<dbReference type="Pfam" id="PF25495">
    <property type="entry name" value="Peripla_BP_A-cyclase_1"/>
    <property type="match status" value="1"/>
</dbReference>
<dbReference type="Pfam" id="PF00211">
    <property type="entry name" value="Guanylate_cyc"/>
    <property type="match status" value="1"/>
</dbReference>
<dbReference type="Pfam" id="PF25493">
    <property type="entry name" value="Peripla_BP_A-cyclase"/>
    <property type="match status" value="1"/>
</dbReference>
<evidence type="ECO:0000256" key="12">
    <source>
        <dbReference type="ARBA" id="ARBA00022989"/>
    </source>
</evidence>
<reference evidence="23 24" key="1">
    <citation type="journal article" date="2013" name="PLoS ONE">
        <title>Predicting the Proteins of Angomonas deanei, Strigomonas culicis and Their Respective Endosymbionts Reveals New Aspects of the Trypanosomatidae Family.</title>
        <authorList>
            <person name="Motta M.C."/>
            <person name="Martins A.C."/>
            <person name="de Souza S.S."/>
            <person name="Catta-Preta C.M."/>
            <person name="Silva R."/>
            <person name="Klein C.C."/>
            <person name="de Almeida L.G."/>
            <person name="de Lima Cunha O."/>
            <person name="Ciapina L.P."/>
            <person name="Brocchi M."/>
            <person name="Colabardini A.C."/>
            <person name="de Araujo Lima B."/>
            <person name="Machado C.R."/>
            <person name="de Almeida Soares C.M."/>
            <person name="Probst C.M."/>
            <person name="de Menezes C.B."/>
            <person name="Thompson C.E."/>
            <person name="Bartholomeu D.C."/>
            <person name="Gradia D.F."/>
            <person name="Pavoni D.P."/>
            <person name="Grisard E.C."/>
            <person name="Fantinatti-Garboggini F."/>
            <person name="Marchini F.K."/>
            <person name="Rodrigues-Luiz G.F."/>
            <person name="Wagner G."/>
            <person name="Goldman G.H."/>
            <person name="Fietto J.L."/>
            <person name="Elias M.C."/>
            <person name="Goldman M.H."/>
            <person name="Sagot M.F."/>
            <person name="Pereira M."/>
            <person name="Stoco P.H."/>
            <person name="de Mendonca-Neto R.P."/>
            <person name="Teixeira S.M."/>
            <person name="Maciel T.E."/>
            <person name="de Oliveira Mendes T.A."/>
            <person name="Urmenyi T.P."/>
            <person name="de Souza W."/>
            <person name="Schenkman S."/>
            <person name="de Vasconcelos A.T."/>
        </authorList>
    </citation>
    <scope>NUCLEOTIDE SEQUENCE [LARGE SCALE GENOMIC DNA]</scope>
</reference>
<dbReference type="SMART" id="SM00044">
    <property type="entry name" value="CYCc"/>
    <property type="match status" value="1"/>
</dbReference>
<dbReference type="InterPro" id="IPR057398">
    <property type="entry name" value="GRESAG4.1/3_peripasmic_2"/>
</dbReference>
<dbReference type="InterPro" id="IPR029787">
    <property type="entry name" value="Nucleotide_cyclase"/>
</dbReference>
<dbReference type="GO" id="GO:0006171">
    <property type="term" value="P:cAMP biosynthetic process"/>
    <property type="evidence" value="ECO:0007669"/>
    <property type="project" value="UniProtKB-KW"/>
</dbReference>
<evidence type="ECO:0000256" key="1">
    <source>
        <dbReference type="ARBA" id="ARBA00001593"/>
    </source>
</evidence>
<dbReference type="Gene3D" id="3.40.50.2300">
    <property type="match status" value="2"/>
</dbReference>
<accession>S9UH57</accession>
<proteinExistence type="inferred from homology"/>
<keyword evidence="9" id="KW-0547">Nucleotide-binding</keyword>
<evidence type="ECO:0000256" key="5">
    <source>
        <dbReference type="ARBA" id="ARBA00005381"/>
    </source>
</evidence>
<dbReference type="AlphaFoldDB" id="S9UH57"/>
<evidence type="ECO:0000256" key="21">
    <source>
        <dbReference type="SAM" id="Phobius"/>
    </source>
</evidence>
<dbReference type="InterPro" id="IPR028082">
    <property type="entry name" value="Peripla_BP_I"/>
</dbReference>
<keyword evidence="7 21" id="KW-0812">Transmembrane</keyword>
<dbReference type="GO" id="GO:0004016">
    <property type="term" value="F:adenylate cyclase activity"/>
    <property type="evidence" value="ECO:0007669"/>
    <property type="project" value="UniProtKB-EC"/>
</dbReference>
<evidence type="ECO:0000256" key="11">
    <source>
        <dbReference type="ARBA" id="ARBA00022842"/>
    </source>
</evidence>
<evidence type="ECO:0000256" key="13">
    <source>
        <dbReference type="ARBA" id="ARBA00022998"/>
    </source>
</evidence>
<evidence type="ECO:0000256" key="16">
    <source>
        <dbReference type="ARBA" id="ARBA00023180"/>
    </source>
</evidence>
<keyword evidence="14 21" id="KW-0472">Membrane</keyword>
<name>S9UH57_9TRYP</name>
<keyword evidence="10" id="KW-0067">ATP-binding</keyword>
<gene>
    <name evidence="23" type="ORF">STCU_05319</name>
</gene>
<comment type="catalytic activity">
    <reaction evidence="1">
        <text>ATP = 3',5'-cyclic AMP + diphosphate</text>
        <dbReference type="Rhea" id="RHEA:15389"/>
        <dbReference type="ChEBI" id="CHEBI:30616"/>
        <dbReference type="ChEBI" id="CHEBI:33019"/>
        <dbReference type="ChEBI" id="CHEBI:58165"/>
        <dbReference type="EC" id="4.6.1.1"/>
    </reaction>
</comment>
<evidence type="ECO:0000256" key="8">
    <source>
        <dbReference type="ARBA" id="ARBA00022723"/>
    </source>
</evidence>
<evidence type="ECO:0000256" key="7">
    <source>
        <dbReference type="ARBA" id="ARBA00022692"/>
    </source>
</evidence>
<evidence type="ECO:0000256" key="14">
    <source>
        <dbReference type="ARBA" id="ARBA00023136"/>
    </source>
</evidence>
<dbReference type="SUPFAM" id="SSF53822">
    <property type="entry name" value="Periplasmic binding protein-like I"/>
    <property type="match status" value="1"/>
</dbReference>
<dbReference type="GO" id="GO:0005524">
    <property type="term" value="F:ATP binding"/>
    <property type="evidence" value="ECO:0007669"/>
    <property type="project" value="UniProtKB-KW"/>
</dbReference>
<dbReference type="EC" id="4.6.1.1" evidence="6"/>
<evidence type="ECO:0000256" key="3">
    <source>
        <dbReference type="ARBA" id="ARBA00002708"/>
    </source>
</evidence>
<keyword evidence="12 21" id="KW-1133">Transmembrane helix</keyword>
<feature type="compositionally biased region" description="Low complexity" evidence="20">
    <location>
        <begin position="1188"/>
        <end position="1198"/>
    </location>
</feature>
<keyword evidence="8" id="KW-0479">Metal-binding</keyword>
<dbReference type="GO" id="GO:0046872">
    <property type="term" value="F:metal ion binding"/>
    <property type="evidence" value="ECO:0007669"/>
    <property type="project" value="UniProtKB-KW"/>
</dbReference>
<dbReference type="PANTHER" id="PTHR43081">
    <property type="entry name" value="ADENYLATE CYCLASE, TERMINAL-DIFFERENTIATION SPECIFIC-RELATED"/>
    <property type="match status" value="1"/>
</dbReference>
<evidence type="ECO:0000313" key="24">
    <source>
        <dbReference type="Proteomes" id="UP000015354"/>
    </source>
</evidence>
<keyword evidence="11" id="KW-0460">Magnesium</keyword>
<feature type="region of interest" description="Disordered" evidence="20">
    <location>
        <begin position="1183"/>
        <end position="1252"/>
    </location>
</feature>
<organism evidence="23 24">
    <name type="scientific">Strigomonas culicis</name>
    <dbReference type="NCBI Taxonomy" id="28005"/>
    <lineage>
        <taxon>Eukaryota</taxon>
        <taxon>Discoba</taxon>
        <taxon>Euglenozoa</taxon>
        <taxon>Kinetoplastea</taxon>
        <taxon>Metakinetoplastina</taxon>
        <taxon>Trypanosomatida</taxon>
        <taxon>Trypanosomatidae</taxon>
        <taxon>Strigomonadinae</taxon>
        <taxon>Strigomonas</taxon>
    </lineage>
</organism>
<dbReference type="CDD" id="cd07556">
    <property type="entry name" value="Nucleotidyl_cyc_III"/>
    <property type="match status" value="1"/>
</dbReference>
<evidence type="ECO:0000313" key="23">
    <source>
        <dbReference type="EMBL" id="EPY28064.1"/>
    </source>
</evidence>
<keyword evidence="15 23" id="KW-0675">Receptor</keyword>
<dbReference type="PANTHER" id="PTHR43081:SF1">
    <property type="entry name" value="ADENYLATE CYCLASE, TERMINAL-DIFFERENTIATION SPECIFIC"/>
    <property type="match status" value="1"/>
</dbReference>
<evidence type="ECO:0000256" key="20">
    <source>
        <dbReference type="SAM" id="MobiDB-lite"/>
    </source>
</evidence>
<keyword evidence="16" id="KW-0325">Glycoprotein</keyword>
<evidence type="ECO:0000256" key="4">
    <source>
        <dbReference type="ARBA" id="ARBA00004141"/>
    </source>
</evidence>
<evidence type="ECO:0000256" key="15">
    <source>
        <dbReference type="ARBA" id="ARBA00023170"/>
    </source>
</evidence>
<dbReference type="EMBL" id="ATMH01005319">
    <property type="protein sequence ID" value="EPY28064.1"/>
    <property type="molecule type" value="Genomic_DNA"/>
</dbReference>
<dbReference type="GO" id="GO:0016020">
    <property type="term" value="C:membrane"/>
    <property type="evidence" value="ECO:0007669"/>
    <property type="project" value="UniProtKB-SubCell"/>
</dbReference>
<comment type="similarity">
    <text evidence="5">Belongs to the adenylyl cyclase class-3 family.</text>
</comment>
<comment type="caution">
    <text evidence="23">The sequence shown here is derived from an EMBL/GenBank/DDBJ whole genome shotgun (WGS) entry which is preliminary data.</text>
</comment>
<comment type="cofactor">
    <cofactor evidence="2">
        <name>Mg(2+)</name>
        <dbReference type="ChEBI" id="CHEBI:18420"/>
    </cofactor>
</comment>
<dbReference type="InterPro" id="IPR057399">
    <property type="entry name" value="GRESAG4.1/3_peripasmic_1"/>
</dbReference>
<sequence>MSAFHYVGNQTDNGRAIRIVGKDESESPLNITSIVLNQLEKEPNILTFIGPYRDERVLQLLESGILQKNQLMMMSPFTGSTAVRFFSPYMYFLRADPYSEKLVLLKYATSHINARRIGYMQLTSAAFGDELLALTQRVLSEMGRDAPLLYLVPPSDTLNQTAFDAFANGKPQVIIVDGAIDAHTMQFVEQCLTDPRTKDAVLLVSSGLSELVYSVYAALASAGAITPVDMQVVMSSTNILPTETSYNHIRVFTQEMDKWIADGNSVYSDSDPNIYTTSVSIGEMMVAGWLVGKVVLQTLNRPAWTTSRSAYMKGVFEQNRYVVEGDFVLGDYGGACDYADVATSQGAVCSCNQGGRTTYLKHLDADLQLRFFSDMNLNYPNAQCGASAYQMPQPVSLVSFKPTDNAVMSAEFDYINEAVNAAINAANNANLIFHIGTFSGAMGKESTLYGEHVSAHVTDVFFGVTSTTFDTGDALMMNPVHPYPAPNPNSSDIVTLVPTLEQQLFVLYAFFEYLIQHGSVVTSSTPIALVTKGLSESQESVVEIVRKTAITFGLREASLREVVVGTCIVGGLHSSGVNVVVGFETGDAVGVASFLQENPDALVVLTYADFTLYYGELLSAFSLVSVDVQARFYTLTSLPLWTDNSSSAHAASRTLRAYHAIVTNSSEWNPRGLETYAMFKFVSTLARLTTAVNCAQLRSALYLNSIFSTNDMTYGPFSSCETAQSEAALASCTDRNYGANNIQVMGMDHVLDPTRPLRFAAVTPSMVYTVPAADKSLTKGQIAGIAVGAVAVTLLLVGLTLFFSLCFFGSARDNRNAPKRLEDPVTIIFTDIESSTALWAAVPTTMPEAVATHHRLIRQLIQRYRCYEVKTIGDSFMIASKDAYVAVKLAQELQTKFLKHDWGDTEIDDAYHTFEERKAEENEDYVPPTANLEPHVYSSMWNGLRVRIGIHTGLSDIRCDQVTGGYDYYGDTSNMSARTEAIGNGGQVVLTEATYWALSDQEREELDCTDMGPQGLRGVPYAVGMYQLNAVKGRHYADLRTEIDAILPDDGLDDTGSEGTEALLSSAGALTGPAAAISAVLSSCFSPVPPTRRIKELQPLLEKWAIPAPPRNRRVSEEDYCQGLLNRLANKMSTVAVMKQKFNGVGGFASMSGTNVGTLSQQGVINVAALARLASRHTSCAPATRGCSISNSAASRQSSPKRSKLVFRLPDEEADDMKPRPPDPLPSPTSNEEEVCMRRVAKSQRTHAGRNWEAFLAHRDSKTESEGLLV</sequence>
<dbReference type="GO" id="GO:0035556">
    <property type="term" value="P:intracellular signal transduction"/>
    <property type="evidence" value="ECO:0007669"/>
    <property type="project" value="InterPro"/>
</dbReference>
<dbReference type="InterPro" id="IPR050697">
    <property type="entry name" value="Adenylyl/Guanylyl_Cyclase_3/4"/>
</dbReference>
<evidence type="ECO:0000256" key="19">
    <source>
        <dbReference type="ARBA" id="ARBA00032637"/>
    </source>
</evidence>
<dbReference type="FunFam" id="3.30.70.1230:FF:000022">
    <property type="entry name" value="Receptor-type adenylate cyclase GRESAG 4, putative"/>
    <property type="match status" value="1"/>
</dbReference>
<evidence type="ECO:0000256" key="9">
    <source>
        <dbReference type="ARBA" id="ARBA00022741"/>
    </source>
</evidence>
<comment type="function">
    <text evidence="3">Could act as a receptor for an unknown ligand.</text>
</comment>
<evidence type="ECO:0000256" key="6">
    <source>
        <dbReference type="ARBA" id="ARBA00012201"/>
    </source>
</evidence>
<dbReference type="Proteomes" id="UP000015354">
    <property type="component" value="Unassembled WGS sequence"/>
</dbReference>
<evidence type="ECO:0000256" key="17">
    <source>
        <dbReference type="ARBA" id="ARBA00023239"/>
    </source>
</evidence>
<evidence type="ECO:0000256" key="18">
    <source>
        <dbReference type="ARBA" id="ARBA00032597"/>
    </source>
</evidence>
<feature type="compositionally biased region" description="Basic residues" evidence="20">
    <location>
        <begin position="1239"/>
        <end position="1248"/>
    </location>
</feature>
<dbReference type="Gene3D" id="3.30.70.1230">
    <property type="entry name" value="Nucleotide cyclase"/>
    <property type="match status" value="1"/>
</dbReference>
<dbReference type="SUPFAM" id="SSF55073">
    <property type="entry name" value="Nucleotide cyclase"/>
    <property type="match status" value="1"/>
</dbReference>
<protein>
    <recommendedName>
        <fullName evidence="6">adenylate cyclase</fullName>
        <ecNumber evidence="6">4.6.1.1</ecNumber>
    </recommendedName>
    <alternativeName>
        <fullName evidence="18">ATP pyrophosphate-lyase</fullName>
    </alternativeName>
    <alternativeName>
        <fullName evidence="19">Adenylyl cyclase</fullName>
    </alternativeName>
</protein>
<evidence type="ECO:0000259" key="22">
    <source>
        <dbReference type="PROSITE" id="PS50125"/>
    </source>
</evidence>
<feature type="domain" description="Guanylate cyclase" evidence="22">
    <location>
        <begin position="826"/>
        <end position="980"/>
    </location>
</feature>
<keyword evidence="17" id="KW-0456">Lyase</keyword>
<keyword evidence="24" id="KW-1185">Reference proteome</keyword>
<keyword evidence="13" id="KW-0115">cAMP biosynthesis</keyword>
<comment type="subcellular location">
    <subcellularLocation>
        <location evidence="4">Membrane</location>
        <topology evidence="4">Multi-pass membrane protein</topology>
    </subcellularLocation>
</comment>
<dbReference type="InterPro" id="IPR001054">
    <property type="entry name" value="A/G_cyclase"/>
</dbReference>